<evidence type="ECO:0000313" key="4">
    <source>
        <dbReference type="Proteomes" id="UP001519460"/>
    </source>
</evidence>
<sequence>TFCGYRALTEREDRCLIKRARSTGQPEEHRRSILRCLMLLISITITMRNLAVFVLLLAVVGLSAAYWIDVRSRDRLGQVDKGDLASSSSHIKRSHQSTMTQPDKWTDGNPSNLERTSALLVVMPARGAPVRWLLAKDDHRNLW</sequence>
<dbReference type="AlphaFoldDB" id="A0ABD0L5B2"/>
<feature type="region of interest" description="Disordered" evidence="1">
    <location>
        <begin position="80"/>
        <end position="111"/>
    </location>
</feature>
<evidence type="ECO:0000256" key="1">
    <source>
        <dbReference type="SAM" id="MobiDB-lite"/>
    </source>
</evidence>
<comment type="caution">
    <text evidence="3">The sequence shown here is derived from an EMBL/GenBank/DDBJ whole genome shotgun (WGS) entry which is preliminary data.</text>
</comment>
<accession>A0ABD0L5B2</accession>
<evidence type="ECO:0000256" key="2">
    <source>
        <dbReference type="SAM" id="Phobius"/>
    </source>
</evidence>
<reference evidence="3 4" key="1">
    <citation type="journal article" date="2023" name="Sci. Data">
        <title>Genome assembly of the Korean intertidal mud-creeper Batillaria attramentaria.</title>
        <authorList>
            <person name="Patra A.K."/>
            <person name="Ho P.T."/>
            <person name="Jun S."/>
            <person name="Lee S.J."/>
            <person name="Kim Y."/>
            <person name="Won Y.J."/>
        </authorList>
    </citation>
    <scope>NUCLEOTIDE SEQUENCE [LARGE SCALE GENOMIC DNA]</scope>
    <source>
        <strain evidence="3">Wonlab-2016</strain>
    </source>
</reference>
<proteinExistence type="predicted"/>
<name>A0ABD0L5B2_9CAEN</name>
<keyword evidence="4" id="KW-1185">Reference proteome</keyword>
<keyword evidence="2" id="KW-0472">Membrane</keyword>
<dbReference type="Proteomes" id="UP001519460">
    <property type="component" value="Unassembled WGS sequence"/>
</dbReference>
<feature type="compositionally biased region" description="Polar residues" evidence="1">
    <location>
        <begin position="98"/>
        <end position="111"/>
    </location>
</feature>
<dbReference type="EMBL" id="JACVVK020000084">
    <property type="protein sequence ID" value="KAK7494304.1"/>
    <property type="molecule type" value="Genomic_DNA"/>
</dbReference>
<keyword evidence="2" id="KW-1133">Transmembrane helix</keyword>
<evidence type="ECO:0000313" key="3">
    <source>
        <dbReference type="EMBL" id="KAK7494304.1"/>
    </source>
</evidence>
<gene>
    <name evidence="3" type="ORF">BaRGS_00014407</name>
</gene>
<keyword evidence="2" id="KW-0812">Transmembrane</keyword>
<feature type="non-terminal residue" evidence="3">
    <location>
        <position position="1"/>
    </location>
</feature>
<feature type="transmembrane region" description="Helical" evidence="2">
    <location>
        <begin position="37"/>
        <end position="68"/>
    </location>
</feature>
<organism evidence="3 4">
    <name type="scientific">Batillaria attramentaria</name>
    <dbReference type="NCBI Taxonomy" id="370345"/>
    <lineage>
        <taxon>Eukaryota</taxon>
        <taxon>Metazoa</taxon>
        <taxon>Spiralia</taxon>
        <taxon>Lophotrochozoa</taxon>
        <taxon>Mollusca</taxon>
        <taxon>Gastropoda</taxon>
        <taxon>Caenogastropoda</taxon>
        <taxon>Sorbeoconcha</taxon>
        <taxon>Cerithioidea</taxon>
        <taxon>Batillariidae</taxon>
        <taxon>Batillaria</taxon>
    </lineage>
</organism>
<protein>
    <submittedName>
        <fullName evidence="3">Uncharacterized protein</fullName>
    </submittedName>
</protein>